<dbReference type="PANTHER" id="PTHR12147">
    <property type="entry name" value="METALLOPEPTIDASE M28 FAMILY MEMBER"/>
    <property type="match status" value="1"/>
</dbReference>
<keyword evidence="1" id="KW-0732">Signal</keyword>
<feature type="domain" description="Peptidase M28" evidence="2">
    <location>
        <begin position="288"/>
        <end position="478"/>
    </location>
</feature>
<accession>A0A0K2GH85</accession>
<feature type="signal peptide" evidence="1">
    <location>
        <begin position="1"/>
        <end position="22"/>
    </location>
</feature>
<dbReference type="EMBL" id="CP011801">
    <property type="protein sequence ID" value="ALA59967.1"/>
    <property type="molecule type" value="Genomic_DNA"/>
</dbReference>
<evidence type="ECO:0000259" key="2">
    <source>
        <dbReference type="Pfam" id="PF04389"/>
    </source>
</evidence>
<dbReference type="AlphaFoldDB" id="A0A0K2GH85"/>
<dbReference type="PATRIC" id="fig|42253.5.peg.3526"/>
<keyword evidence="4" id="KW-1185">Reference proteome</keyword>
<sequence>MDPGRISALLLSVALLPCLVQAASLDDTEPALAPSLARISPERMQADIAALSAPEFQGRQAGTEGDRRSAAWIGDRFRSIGLALATIADRLSGDQAPTGFMTSVVTAPVIDTDPVLRLGSAMSLHTIQLGTDYLPVLDSSSADVQAPIVFVGYGTGEEYGNVEVTNCIVLFLRGKPERATAALSHADKVRLARAKGAAGYLTATGPILGPYEIRRGVTGTPRAFYAQLPESETLPGAWISTQRAETIVSDLRERQAKLNTEPSPQSIRTEHYAGLHWQTHRREGLLINVVALLPGTGSEAIVIGAHRDHFGSTAGLVFPGADDNASGTAVMLEVARLLTSSGWRSKHTILFVSFSGEERDLLGSRLYVARPAMPLTRTKAMINIDHAGVGNGRLTVGVTGLDKTTAQAAGQPAGLPDKLDLFGFFPGGDHVPFKEAGVPTITVVSGGVHPHFHRPTDTADTIDPEILRNVARYVLALVWHLSDAP</sequence>
<gene>
    <name evidence="3" type="ORF">NITMOv2_3575</name>
</gene>
<dbReference type="PANTHER" id="PTHR12147:SF26">
    <property type="entry name" value="PEPTIDASE M28 DOMAIN-CONTAINING PROTEIN"/>
    <property type="match status" value="1"/>
</dbReference>
<dbReference type="Pfam" id="PF04389">
    <property type="entry name" value="Peptidase_M28"/>
    <property type="match status" value="1"/>
</dbReference>
<dbReference type="GO" id="GO:0006508">
    <property type="term" value="P:proteolysis"/>
    <property type="evidence" value="ECO:0007669"/>
    <property type="project" value="InterPro"/>
</dbReference>
<feature type="chain" id="PRO_5005476805" evidence="1">
    <location>
        <begin position="23"/>
        <end position="485"/>
    </location>
</feature>
<dbReference type="SUPFAM" id="SSF53187">
    <property type="entry name" value="Zn-dependent exopeptidases"/>
    <property type="match status" value="1"/>
</dbReference>
<dbReference type="Gene3D" id="3.50.30.30">
    <property type="match status" value="1"/>
</dbReference>
<dbReference type="InterPro" id="IPR007484">
    <property type="entry name" value="Peptidase_M28"/>
</dbReference>
<evidence type="ECO:0000256" key="1">
    <source>
        <dbReference type="SAM" id="SignalP"/>
    </source>
</evidence>
<dbReference type="Gene3D" id="3.40.630.10">
    <property type="entry name" value="Zn peptidases"/>
    <property type="match status" value="1"/>
</dbReference>
<dbReference type="InterPro" id="IPR046450">
    <property type="entry name" value="PA_dom_sf"/>
</dbReference>
<dbReference type="InterPro" id="IPR045175">
    <property type="entry name" value="M28_fam"/>
</dbReference>
<protein>
    <submittedName>
        <fullName evidence="3">Putative Peptidase, M28 family</fullName>
        <ecNumber evidence="3">3.4.-.-</ecNumber>
    </submittedName>
</protein>
<dbReference type="Proteomes" id="UP000069205">
    <property type="component" value="Chromosome"/>
</dbReference>
<dbReference type="EC" id="3.4.-.-" evidence="3"/>
<reference evidence="3 4" key="1">
    <citation type="journal article" date="2015" name="Proc. Natl. Acad. Sci. U.S.A.">
        <title>Expanded metabolic versatility of ubiquitous nitrite-oxidizing bacteria from the genus Nitrospira.</title>
        <authorList>
            <person name="Koch H."/>
            <person name="Lucker S."/>
            <person name="Albertsen M."/>
            <person name="Kitzinger K."/>
            <person name="Herbold C."/>
            <person name="Spieck E."/>
            <person name="Nielsen P.H."/>
            <person name="Wagner M."/>
            <person name="Daims H."/>
        </authorList>
    </citation>
    <scope>NUCLEOTIDE SEQUENCE [LARGE SCALE GENOMIC DNA]</scope>
    <source>
        <strain evidence="3 4">NSP M-1</strain>
    </source>
</reference>
<dbReference type="KEGG" id="nmv:NITMOv2_3575"/>
<evidence type="ECO:0000313" key="4">
    <source>
        <dbReference type="Proteomes" id="UP000069205"/>
    </source>
</evidence>
<dbReference type="STRING" id="42253.NITMOv2_3575"/>
<keyword evidence="3" id="KW-0378">Hydrolase</keyword>
<organism evidence="3 4">
    <name type="scientific">Nitrospira moscoviensis</name>
    <dbReference type="NCBI Taxonomy" id="42253"/>
    <lineage>
        <taxon>Bacteria</taxon>
        <taxon>Pseudomonadati</taxon>
        <taxon>Nitrospirota</taxon>
        <taxon>Nitrospiria</taxon>
        <taxon>Nitrospirales</taxon>
        <taxon>Nitrospiraceae</taxon>
        <taxon>Nitrospira</taxon>
    </lineage>
</organism>
<dbReference type="SUPFAM" id="SSF52025">
    <property type="entry name" value="PA domain"/>
    <property type="match status" value="1"/>
</dbReference>
<evidence type="ECO:0000313" key="3">
    <source>
        <dbReference type="EMBL" id="ALA59967.1"/>
    </source>
</evidence>
<dbReference type="GO" id="GO:0008235">
    <property type="term" value="F:metalloexopeptidase activity"/>
    <property type="evidence" value="ECO:0007669"/>
    <property type="project" value="InterPro"/>
</dbReference>
<proteinExistence type="predicted"/>
<name>A0A0K2GH85_NITMO</name>